<comment type="caution">
    <text evidence="1">The sequence shown here is derived from an EMBL/GenBank/DDBJ whole genome shotgun (WGS) entry which is preliminary data.</text>
</comment>
<dbReference type="AlphaFoldDB" id="A0A8S2XKE9"/>
<organism evidence="1 2">
    <name type="scientific">Rotaria magnacalcarata</name>
    <dbReference type="NCBI Taxonomy" id="392030"/>
    <lineage>
        <taxon>Eukaryota</taxon>
        <taxon>Metazoa</taxon>
        <taxon>Spiralia</taxon>
        <taxon>Gnathifera</taxon>
        <taxon>Rotifera</taxon>
        <taxon>Eurotatoria</taxon>
        <taxon>Bdelloidea</taxon>
        <taxon>Philodinida</taxon>
        <taxon>Philodinidae</taxon>
        <taxon>Rotaria</taxon>
    </lineage>
</organism>
<evidence type="ECO:0000313" key="2">
    <source>
        <dbReference type="Proteomes" id="UP000676336"/>
    </source>
</evidence>
<sequence>MDEKLIEYRLWEYYICNTDLIVEEFSRKLTLLNDCPDKSSYDNDNLIEINHGQYQRMKSFIDLDLAEKIYFYKREYLSTKQ</sequence>
<name>A0A8S2XKE9_9BILA</name>
<dbReference type="Proteomes" id="UP000676336">
    <property type="component" value="Unassembled WGS sequence"/>
</dbReference>
<accession>A0A8S2XKE9</accession>
<protein>
    <submittedName>
        <fullName evidence="1">Uncharacterized protein</fullName>
    </submittedName>
</protein>
<evidence type="ECO:0000313" key="1">
    <source>
        <dbReference type="EMBL" id="CAF4496348.1"/>
    </source>
</evidence>
<reference evidence="1" key="1">
    <citation type="submission" date="2021-02" db="EMBL/GenBank/DDBJ databases">
        <authorList>
            <person name="Nowell W R."/>
        </authorList>
    </citation>
    <scope>NUCLEOTIDE SEQUENCE</scope>
</reference>
<proteinExistence type="predicted"/>
<gene>
    <name evidence="1" type="ORF">SMN809_LOCUS34711</name>
</gene>
<dbReference type="EMBL" id="CAJOBI010080440">
    <property type="protein sequence ID" value="CAF4496348.1"/>
    <property type="molecule type" value="Genomic_DNA"/>
</dbReference>
<feature type="non-terminal residue" evidence="1">
    <location>
        <position position="81"/>
    </location>
</feature>